<sequence length="147" mass="15900">MRLNIPCARTTNPALRSLHTSLLRSCLVPTWMYSRAFCVGETPDSIEPRTPAFFRARLGSTRYKGRTRWAHSPGLSANPLHQKFPPAISAMNAFANGTRVTFFNASGQLTAGTVKSTNIQSDGTQIVVIQVPGGTTVSLPRDVVNAA</sequence>
<reference evidence="1" key="2">
    <citation type="journal article" date="2022" name="New Phytol.">
        <title>Evolutionary transition to the ectomycorrhizal habit in the genomes of a hyperdiverse lineage of mushroom-forming fungi.</title>
        <authorList>
            <person name="Looney B."/>
            <person name="Miyauchi S."/>
            <person name="Morin E."/>
            <person name="Drula E."/>
            <person name="Courty P.E."/>
            <person name="Kohler A."/>
            <person name="Kuo A."/>
            <person name="LaButti K."/>
            <person name="Pangilinan J."/>
            <person name="Lipzen A."/>
            <person name="Riley R."/>
            <person name="Andreopoulos W."/>
            <person name="He G."/>
            <person name="Johnson J."/>
            <person name="Nolan M."/>
            <person name="Tritt A."/>
            <person name="Barry K.W."/>
            <person name="Grigoriev I.V."/>
            <person name="Nagy L.G."/>
            <person name="Hibbett D."/>
            <person name="Henrissat B."/>
            <person name="Matheny P.B."/>
            <person name="Labbe J."/>
            <person name="Martin F.M."/>
        </authorList>
    </citation>
    <scope>NUCLEOTIDE SEQUENCE</scope>
    <source>
        <strain evidence="1">FP105234-sp</strain>
    </source>
</reference>
<accession>A0ACB8S4C6</accession>
<organism evidence="1 2">
    <name type="scientific">Auriscalpium vulgare</name>
    <dbReference type="NCBI Taxonomy" id="40419"/>
    <lineage>
        <taxon>Eukaryota</taxon>
        <taxon>Fungi</taxon>
        <taxon>Dikarya</taxon>
        <taxon>Basidiomycota</taxon>
        <taxon>Agaricomycotina</taxon>
        <taxon>Agaricomycetes</taxon>
        <taxon>Russulales</taxon>
        <taxon>Auriscalpiaceae</taxon>
        <taxon>Auriscalpium</taxon>
    </lineage>
</organism>
<keyword evidence="2" id="KW-1185">Reference proteome</keyword>
<reference evidence="1" key="1">
    <citation type="submission" date="2021-02" db="EMBL/GenBank/DDBJ databases">
        <authorList>
            <consortium name="DOE Joint Genome Institute"/>
            <person name="Ahrendt S."/>
            <person name="Looney B.P."/>
            <person name="Miyauchi S."/>
            <person name="Morin E."/>
            <person name="Drula E."/>
            <person name="Courty P.E."/>
            <person name="Chicoki N."/>
            <person name="Fauchery L."/>
            <person name="Kohler A."/>
            <person name="Kuo A."/>
            <person name="Labutti K."/>
            <person name="Pangilinan J."/>
            <person name="Lipzen A."/>
            <person name="Riley R."/>
            <person name="Andreopoulos W."/>
            <person name="He G."/>
            <person name="Johnson J."/>
            <person name="Barry K.W."/>
            <person name="Grigoriev I.V."/>
            <person name="Nagy L."/>
            <person name="Hibbett D."/>
            <person name="Henrissat B."/>
            <person name="Matheny P.B."/>
            <person name="Labbe J."/>
            <person name="Martin F."/>
        </authorList>
    </citation>
    <scope>NUCLEOTIDE SEQUENCE</scope>
    <source>
        <strain evidence="1">FP105234-sp</strain>
    </source>
</reference>
<evidence type="ECO:0000313" key="1">
    <source>
        <dbReference type="EMBL" id="KAI0050905.1"/>
    </source>
</evidence>
<proteinExistence type="predicted"/>
<dbReference type="Proteomes" id="UP000814033">
    <property type="component" value="Unassembled WGS sequence"/>
</dbReference>
<dbReference type="EMBL" id="MU275857">
    <property type="protein sequence ID" value="KAI0050905.1"/>
    <property type="molecule type" value="Genomic_DNA"/>
</dbReference>
<gene>
    <name evidence="1" type="ORF">FA95DRAFT_1555170</name>
</gene>
<protein>
    <submittedName>
        <fullName evidence="1">Uncharacterized protein</fullName>
    </submittedName>
</protein>
<comment type="caution">
    <text evidence="1">The sequence shown here is derived from an EMBL/GenBank/DDBJ whole genome shotgun (WGS) entry which is preliminary data.</text>
</comment>
<evidence type="ECO:0000313" key="2">
    <source>
        <dbReference type="Proteomes" id="UP000814033"/>
    </source>
</evidence>
<name>A0ACB8S4C6_9AGAM</name>